<evidence type="ECO:0000313" key="1">
    <source>
        <dbReference type="EMBL" id="OCK88484.1"/>
    </source>
</evidence>
<feature type="non-terminal residue" evidence="1">
    <location>
        <position position="1"/>
    </location>
</feature>
<accession>A0ACC8EQG3</accession>
<reference evidence="1 2" key="1">
    <citation type="journal article" date="2016" name="Nat. Commun.">
        <title>Ectomycorrhizal ecology is imprinted in the genome of the dominant symbiotic fungus Cenococcum geophilum.</title>
        <authorList>
            <consortium name="DOE Joint Genome Institute"/>
            <person name="Peter M."/>
            <person name="Kohler A."/>
            <person name="Ohm R.A."/>
            <person name="Kuo A."/>
            <person name="Krutzmann J."/>
            <person name="Morin E."/>
            <person name="Arend M."/>
            <person name="Barry K.W."/>
            <person name="Binder M."/>
            <person name="Choi C."/>
            <person name="Clum A."/>
            <person name="Copeland A."/>
            <person name="Grisel N."/>
            <person name="Haridas S."/>
            <person name="Kipfer T."/>
            <person name="LaButti K."/>
            <person name="Lindquist E."/>
            <person name="Lipzen A."/>
            <person name="Maire R."/>
            <person name="Meier B."/>
            <person name="Mihaltcheva S."/>
            <person name="Molinier V."/>
            <person name="Murat C."/>
            <person name="Poggeler S."/>
            <person name="Quandt C.A."/>
            <person name="Sperisen C."/>
            <person name="Tritt A."/>
            <person name="Tisserant E."/>
            <person name="Crous P.W."/>
            <person name="Henrissat B."/>
            <person name="Nehls U."/>
            <person name="Egli S."/>
            <person name="Spatafora J.W."/>
            <person name="Grigoriev I.V."/>
            <person name="Martin F.M."/>
        </authorList>
    </citation>
    <scope>NUCLEOTIDE SEQUENCE [LARGE SCALE GENOMIC DNA]</scope>
    <source>
        <strain evidence="1 2">1.58</strain>
    </source>
</reference>
<protein>
    <submittedName>
        <fullName evidence="1">Uncharacterized protein</fullName>
    </submittedName>
</protein>
<dbReference type="Proteomes" id="UP000250078">
    <property type="component" value="Unassembled WGS sequence"/>
</dbReference>
<keyword evidence="2" id="KW-1185">Reference proteome</keyword>
<name>A0ACC8EQG3_9PEZI</name>
<organism evidence="1 2">
    <name type="scientific">Cenococcum geophilum 1.58</name>
    <dbReference type="NCBI Taxonomy" id="794803"/>
    <lineage>
        <taxon>Eukaryota</taxon>
        <taxon>Fungi</taxon>
        <taxon>Dikarya</taxon>
        <taxon>Ascomycota</taxon>
        <taxon>Pezizomycotina</taxon>
        <taxon>Dothideomycetes</taxon>
        <taxon>Pleosporomycetidae</taxon>
        <taxon>Gloniales</taxon>
        <taxon>Gloniaceae</taxon>
        <taxon>Cenococcum</taxon>
    </lineage>
</organism>
<sequence length="52" mass="6405">LCKKRERYKQKIRSRGYYPINAAKGTKLYNRYNEARHKLHSIINVLRKRKED</sequence>
<evidence type="ECO:0000313" key="2">
    <source>
        <dbReference type="Proteomes" id="UP000250078"/>
    </source>
</evidence>
<gene>
    <name evidence="1" type="ORF">K441DRAFT_588342</name>
</gene>
<proteinExistence type="predicted"/>
<dbReference type="EMBL" id="KV748242">
    <property type="protein sequence ID" value="OCK88484.1"/>
    <property type="molecule type" value="Genomic_DNA"/>
</dbReference>